<sequence>MPKELFHFHQSRIVLNAFGNYLRNTDSRAFLVSTIFPDSFFYSPFPGYPNLGRSLHGLEGRDFTEAVKKLSSDTLRRTKPVLMGIGVHLFTDALWHPSINRAADIISQEFRWPRSASHTLLESFLQRCFLPERTEKGIIREMMGSTRLLPGIGPVLTQVTKELLEVLSVSSRGITQWKIYLTMNLHILFLLVLHHKAVSKTLWNRISSGNPPGDLTSILAPGRIYVTRFKEKIDHFREVADLFSRQFYSDRIRQLTTLFDGLLKVLQ</sequence>
<evidence type="ECO:0000313" key="2">
    <source>
        <dbReference type="Proteomes" id="UP000199611"/>
    </source>
</evidence>
<organism evidence="1 2">
    <name type="scientific">Thermodesulforhabdus norvegica</name>
    <dbReference type="NCBI Taxonomy" id="39841"/>
    <lineage>
        <taxon>Bacteria</taxon>
        <taxon>Pseudomonadati</taxon>
        <taxon>Thermodesulfobacteriota</taxon>
        <taxon>Syntrophobacteria</taxon>
        <taxon>Syntrophobacterales</taxon>
        <taxon>Thermodesulforhabdaceae</taxon>
        <taxon>Thermodesulforhabdus</taxon>
    </lineage>
</organism>
<evidence type="ECO:0000313" key="1">
    <source>
        <dbReference type="EMBL" id="SFM67359.1"/>
    </source>
</evidence>
<evidence type="ECO:0008006" key="3">
    <source>
        <dbReference type="Google" id="ProtNLM"/>
    </source>
</evidence>
<gene>
    <name evidence="1" type="ORF">SAMN05660836_01138</name>
</gene>
<proteinExistence type="predicted"/>
<protein>
    <recommendedName>
        <fullName evidence="3">Zinc dependent phospholipase C</fullName>
    </recommendedName>
</protein>
<reference evidence="1 2" key="1">
    <citation type="submission" date="2016-10" db="EMBL/GenBank/DDBJ databases">
        <authorList>
            <person name="de Groot N.N."/>
        </authorList>
    </citation>
    <scope>NUCLEOTIDE SEQUENCE [LARGE SCALE GENOMIC DNA]</scope>
    <source>
        <strain evidence="1 2">DSM 9990</strain>
    </source>
</reference>
<name>A0A1I4SSK9_9BACT</name>
<dbReference type="AlphaFoldDB" id="A0A1I4SSK9"/>
<keyword evidence="2" id="KW-1185">Reference proteome</keyword>
<dbReference type="Proteomes" id="UP000199611">
    <property type="component" value="Unassembled WGS sequence"/>
</dbReference>
<dbReference type="EMBL" id="FOUU01000002">
    <property type="protein sequence ID" value="SFM67359.1"/>
    <property type="molecule type" value="Genomic_DNA"/>
</dbReference>
<accession>A0A1I4SSK9</accession>